<dbReference type="HOGENOM" id="CLU_134977_0_0_9"/>
<feature type="transmembrane region" description="Helical" evidence="1">
    <location>
        <begin position="44"/>
        <end position="61"/>
    </location>
</feature>
<keyword evidence="1" id="KW-0812">Transmembrane</keyword>
<accession>C2K1G1</accession>
<name>C2K1G1_LACRM</name>
<organism evidence="2 3">
    <name type="scientific">Lacticaseibacillus rhamnosus (strain LMS2-1)</name>
    <dbReference type="NCBI Taxonomy" id="525361"/>
    <lineage>
        <taxon>Bacteria</taxon>
        <taxon>Bacillati</taxon>
        <taxon>Bacillota</taxon>
        <taxon>Bacilli</taxon>
        <taxon>Lactobacillales</taxon>
        <taxon>Lactobacillaceae</taxon>
        <taxon>Lacticaseibacillus</taxon>
    </lineage>
</organism>
<keyword evidence="3" id="KW-1185">Reference proteome</keyword>
<dbReference type="Proteomes" id="UP000004525">
    <property type="component" value="Unassembled WGS sequence"/>
</dbReference>
<feature type="transmembrane region" description="Helical" evidence="1">
    <location>
        <begin position="67"/>
        <end position="89"/>
    </location>
</feature>
<feature type="transmembrane region" description="Helical" evidence="1">
    <location>
        <begin position="12"/>
        <end position="32"/>
    </location>
</feature>
<keyword evidence="1" id="KW-1133">Transmembrane helix</keyword>
<protein>
    <submittedName>
        <fullName evidence="2">Uncharacterized protein</fullName>
    </submittedName>
</protein>
<evidence type="ECO:0000313" key="3">
    <source>
        <dbReference type="Proteomes" id="UP000004525"/>
    </source>
</evidence>
<dbReference type="EMBL" id="ACIZ01000119">
    <property type="protein sequence ID" value="EEN78883.1"/>
    <property type="molecule type" value="Genomic_DNA"/>
</dbReference>
<gene>
    <name evidence="2" type="ORF">HMPREF0539_2996</name>
</gene>
<proteinExistence type="predicted"/>
<evidence type="ECO:0000256" key="1">
    <source>
        <dbReference type="SAM" id="Phobius"/>
    </source>
</evidence>
<evidence type="ECO:0000313" key="2">
    <source>
        <dbReference type="EMBL" id="EEN78883.1"/>
    </source>
</evidence>
<sequence>MKLTKKEYLMNSFNVLLIGLDIVLIGLAGYYLFWQSKIQFTSRYAVSQLIWAVLLGFWFMTTRVNNMPYIIFISIFLVLSIMAGTGGLAPTRLIANGLLARVIPYTHMSSITLTPVSLPNGQEWVVAVFALSKRRMVRLTFQASLQNLLTELSKVLPKTVPVTVQRMN</sequence>
<dbReference type="AlphaFoldDB" id="C2K1G1"/>
<comment type="caution">
    <text evidence="2">The sequence shown here is derived from an EMBL/GenBank/DDBJ whole genome shotgun (WGS) entry which is preliminary data.</text>
</comment>
<keyword evidence="1" id="KW-0472">Membrane</keyword>
<reference evidence="2" key="1">
    <citation type="submission" date="2009-01" db="EMBL/GenBank/DDBJ databases">
        <authorList>
            <person name="Qin X."/>
            <person name="Bachman B."/>
            <person name="Battles P."/>
            <person name="Bell A."/>
            <person name="Bess C."/>
            <person name="Bickham C."/>
            <person name="Chaboub L."/>
            <person name="Chen D."/>
            <person name="Coyle M."/>
            <person name="Deiros D.R."/>
            <person name="Dinh H."/>
            <person name="Forbes L."/>
            <person name="Fowler G."/>
            <person name="Francisco L."/>
            <person name="Fu Q."/>
            <person name="Gubbala S."/>
            <person name="Hale W."/>
            <person name="Han Y."/>
            <person name="Hemphill L."/>
            <person name="Highlander S.K."/>
            <person name="Hirani K."/>
            <person name="Hogues M."/>
            <person name="Jackson L."/>
            <person name="Jakkamsetti A."/>
            <person name="Javaid M."/>
            <person name="Jiang H."/>
            <person name="Korchina V."/>
            <person name="Kovar C."/>
            <person name="Lara F."/>
            <person name="Lee S."/>
            <person name="Mata R."/>
            <person name="Mathew T."/>
            <person name="Moen C."/>
            <person name="Morales K."/>
            <person name="Munidasa M."/>
            <person name="Nazareth L."/>
            <person name="Ngo R."/>
            <person name="Nguyen L."/>
            <person name="Okwuonu G."/>
            <person name="Ongeri F."/>
            <person name="Patil S."/>
            <person name="Petrosino J."/>
            <person name="Pham C."/>
            <person name="Pham P."/>
            <person name="Pu L.-L."/>
            <person name="Puazo M."/>
            <person name="Raj R."/>
            <person name="Reid J."/>
            <person name="Rouhana J."/>
            <person name="Saada N."/>
            <person name="Shang Y."/>
            <person name="Simmons D."/>
            <person name="Thornton R."/>
            <person name="Warren J."/>
            <person name="Weissenberger G."/>
            <person name="Zhang J."/>
            <person name="Zhang L."/>
            <person name="Zhou C."/>
            <person name="Zhu D."/>
            <person name="Muzny D."/>
            <person name="Worley K."/>
            <person name="Gibbs R."/>
        </authorList>
    </citation>
    <scope>NUCLEOTIDE SEQUENCE [LARGE SCALE GENOMIC DNA]</scope>
    <source>
        <strain evidence="2">LMS2-1</strain>
    </source>
</reference>